<dbReference type="PANTHER" id="PTHR45138">
    <property type="entry name" value="REGULATORY COMPONENTS OF SENSORY TRANSDUCTION SYSTEM"/>
    <property type="match status" value="1"/>
</dbReference>
<name>A0A0J1B6P1_RHOIS</name>
<dbReference type="CDD" id="cd00156">
    <property type="entry name" value="REC"/>
    <property type="match status" value="1"/>
</dbReference>
<dbReference type="Gene3D" id="3.40.50.2300">
    <property type="match status" value="1"/>
</dbReference>
<dbReference type="FunFam" id="3.30.70.270:FF:000001">
    <property type="entry name" value="Diguanylate cyclase domain protein"/>
    <property type="match status" value="1"/>
</dbReference>
<dbReference type="PROSITE" id="PS50110">
    <property type="entry name" value="RESPONSE_REGULATORY"/>
    <property type="match status" value="1"/>
</dbReference>
<dbReference type="Pfam" id="PF00072">
    <property type="entry name" value="Response_reg"/>
    <property type="match status" value="1"/>
</dbReference>
<dbReference type="GO" id="GO:0052621">
    <property type="term" value="F:diguanylate cyclase activity"/>
    <property type="evidence" value="ECO:0007669"/>
    <property type="project" value="UniProtKB-EC"/>
</dbReference>
<protein>
    <recommendedName>
        <fullName evidence="1">diguanylate cyclase</fullName>
        <ecNumber evidence="1">2.7.7.65</ecNumber>
    </recommendedName>
</protein>
<keyword evidence="3" id="KW-0597">Phosphoprotein</keyword>
<gene>
    <name evidence="6" type="ORF">RISK_005551</name>
</gene>
<dbReference type="InterPro" id="IPR001789">
    <property type="entry name" value="Sig_transdc_resp-reg_receiver"/>
</dbReference>
<dbReference type="NCBIfam" id="TIGR00254">
    <property type="entry name" value="GGDEF"/>
    <property type="match status" value="1"/>
</dbReference>
<dbReference type="Gene3D" id="3.30.70.270">
    <property type="match status" value="1"/>
</dbReference>
<dbReference type="GO" id="GO:0043709">
    <property type="term" value="P:cell adhesion involved in single-species biofilm formation"/>
    <property type="evidence" value="ECO:0007669"/>
    <property type="project" value="TreeGrafter"/>
</dbReference>
<dbReference type="InterPro" id="IPR050469">
    <property type="entry name" value="Diguanylate_Cyclase"/>
</dbReference>
<evidence type="ECO:0000313" key="6">
    <source>
        <dbReference type="EMBL" id="KLU02485.1"/>
    </source>
</evidence>
<dbReference type="GO" id="GO:1902201">
    <property type="term" value="P:negative regulation of bacterial-type flagellum-dependent cell motility"/>
    <property type="evidence" value="ECO:0007669"/>
    <property type="project" value="TreeGrafter"/>
</dbReference>
<dbReference type="RefSeq" id="WP_047816524.1">
    <property type="nucleotide sequence ID" value="NZ_LECT01000044.1"/>
</dbReference>
<evidence type="ECO:0000259" key="5">
    <source>
        <dbReference type="PROSITE" id="PS50887"/>
    </source>
</evidence>
<dbReference type="CDD" id="cd01949">
    <property type="entry name" value="GGDEF"/>
    <property type="match status" value="1"/>
</dbReference>
<proteinExistence type="predicted"/>
<dbReference type="STRING" id="595434.RISK_005551"/>
<dbReference type="SUPFAM" id="SSF55073">
    <property type="entry name" value="Nucleotide cyclase"/>
    <property type="match status" value="1"/>
</dbReference>
<dbReference type="EMBL" id="LECT01000044">
    <property type="protein sequence ID" value="KLU02485.1"/>
    <property type="molecule type" value="Genomic_DNA"/>
</dbReference>
<dbReference type="GO" id="GO:0005886">
    <property type="term" value="C:plasma membrane"/>
    <property type="evidence" value="ECO:0007669"/>
    <property type="project" value="TreeGrafter"/>
</dbReference>
<dbReference type="EC" id="2.7.7.65" evidence="1"/>
<reference evidence="6" key="1">
    <citation type="submission" date="2015-05" db="EMBL/GenBank/DDBJ databases">
        <title>Permanent draft genome of Rhodopirellula islandicus K833.</title>
        <authorList>
            <person name="Kizina J."/>
            <person name="Richter M."/>
            <person name="Glockner F.O."/>
            <person name="Harder J."/>
        </authorList>
    </citation>
    <scope>NUCLEOTIDE SEQUENCE [LARGE SCALE GENOMIC DNA]</scope>
    <source>
        <strain evidence="6">K833</strain>
    </source>
</reference>
<dbReference type="PATRIC" id="fig|595434.4.peg.5270"/>
<feature type="domain" description="Response regulatory" evidence="4">
    <location>
        <begin position="7"/>
        <end position="124"/>
    </location>
</feature>
<evidence type="ECO:0000259" key="4">
    <source>
        <dbReference type="PROSITE" id="PS50110"/>
    </source>
</evidence>
<dbReference type="SMART" id="SM00448">
    <property type="entry name" value="REC"/>
    <property type="match status" value="1"/>
</dbReference>
<accession>A0A0J1B6P1</accession>
<comment type="catalytic activity">
    <reaction evidence="2">
        <text>2 GTP = 3',3'-c-di-GMP + 2 diphosphate</text>
        <dbReference type="Rhea" id="RHEA:24898"/>
        <dbReference type="ChEBI" id="CHEBI:33019"/>
        <dbReference type="ChEBI" id="CHEBI:37565"/>
        <dbReference type="ChEBI" id="CHEBI:58805"/>
        <dbReference type="EC" id="2.7.7.65"/>
    </reaction>
</comment>
<dbReference type="GO" id="GO:0000160">
    <property type="term" value="P:phosphorelay signal transduction system"/>
    <property type="evidence" value="ECO:0007669"/>
    <property type="project" value="InterPro"/>
</dbReference>
<feature type="domain" description="GGDEF" evidence="5">
    <location>
        <begin position="168"/>
        <end position="298"/>
    </location>
</feature>
<dbReference type="SMART" id="SM00267">
    <property type="entry name" value="GGDEF"/>
    <property type="match status" value="1"/>
</dbReference>
<evidence type="ECO:0000256" key="1">
    <source>
        <dbReference type="ARBA" id="ARBA00012528"/>
    </source>
</evidence>
<dbReference type="InterPro" id="IPR029787">
    <property type="entry name" value="Nucleotide_cyclase"/>
</dbReference>
<dbReference type="OrthoDB" id="244535at2"/>
<dbReference type="InterPro" id="IPR011006">
    <property type="entry name" value="CheY-like_superfamily"/>
</dbReference>
<dbReference type="AlphaFoldDB" id="A0A0J1B6P1"/>
<dbReference type="Proteomes" id="UP000036367">
    <property type="component" value="Unassembled WGS sequence"/>
</dbReference>
<dbReference type="PANTHER" id="PTHR45138:SF9">
    <property type="entry name" value="DIGUANYLATE CYCLASE DGCM-RELATED"/>
    <property type="match status" value="1"/>
</dbReference>
<evidence type="ECO:0000256" key="3">
    <source>
        <dbReference type="PROSITE-ProRule" id="PRU00169"/>
    </source>
</evidence>
<sequence length="308" mass="34199">MPIESLRLLLVEDNDLDAMFITRVFERATVIDAQIERASSLGEAFEKLGQSDFDIVLLDLGLPDSNGLQSIRAIRERTTSIPIVVQTGDDRIETGFAAIEAGAQDFLSKHDLKDHLLTRLTVHAILRQRQMLELQEASLRDSMTGIANRRCCDIEFKRRSEILSHDGVPFCVGIVDIDHFKSVNDSGGHDLGDRVIRQVARSLRDTCRPKDLVARIGGEEFAVIFSDTTIDELGSLQQKHRRAIEELESLTEEIKVTVSIGATCVLASDDNRSAFQRADSALYTAKKAGRNQCRIETAIRPAINGQIA</sequence>
<comment type="caution">
    <text evidence="6">The sequence shown here is derived from an EMBL/GenBank/DDBJ whole genome shotgun (WGS) entry which is preliminary data.</text>
</comment>
<feature type="modified residue" description="4-aspartylphosphate" evidence="3">
    <location>
        <position position="59"/>
    </location>
</feature>
<keyword evidence="7" id="KW-1185">Reference proteome</keyword>
<evidence type="ECO:0000256" key="2">
    <source>
        <dbReference type="ARBA" id="ARBA00034247"/>
    </source>
</evidence>
<dbReference type="PROSITE" id="PS50887">
    <property type="entry name" value="GGDEF"/>
    <property type="match status" value="1"/>
</dbReference>
<evidence type="ECO:0000313" key="7">
    <source>
        <dbReference type="Proteomes" id="UP000036367"/>
    </source>
</evidence>
<dbReference type="InterPro" id="IPR000160">
    <property type="entry name" value="GGDEF_dom"/>
</dbReference>
<dbReference type="SUPFAM" id="SSF52172">
    <property type="entry name" value="CheY-like"/>
    <property type="match status" value="1"/>
</dbReference>
<organism evidence="6 7">
    <name type="scientific">Rhodopirellula islandica</name>
    <dbReference type="NCBI Taxonomy" id="595434"/>
    <lineage>
        <taxon>Bacteria</taxon>
        <taxon>Pseudomonadati</taxon>
        <taxon>Planctomycetota</taxon>
        <taxon>Planctomycetia</taxon>
        <taxon>Pirellulales</taxon>
        <taxon>Pirellulaceae</taxon>
        <taxon>Rhodopirellula</taxon>
    </lineage>
</organism>
<dbReference type="InterPro" id="IPR043128">
    <property type="entry name" value="Rev_trsase/Diguanyl_cyclase"/>
</dbReference>
<dbReference type="Pfam" id="PF00990">
    <property type="entry name" value="GGDEF"/>
    <property type="match status" value="1"/>
</dbReference>